<keyword evidence="2" id="KW-0813">Transport</keyword>
<dbReference type="InterPro" id="IPR015856">
    <property type="entry name" value="ABC_transpr_CbiO/EcfA_su"/>
</dbReference>
<comment type="similarity">
    <text evidence="1">Belongs to the ABC transporter superfamily.</text>
</comment>
<dbReference type="Proteomes" id="UP001155240">
    <property type="component" value="Unassembled WGS sequence"/>
</dbReference>
<dbReference type="GO" id="GO:0042626">
    <property type="term" value="F:ATPase-coupled transmembrane transporter activity"/>
    <property type="evidence" value="ECO:0007669"/>
    <property type="project" value="TreeGrafter"/>
</dbReference>
<protein>
    <submittedName>
        <fullName evidence="6">ATP-binding cassette domain-containing protein</fullName>
    </submittedName>
</protein>
<dbReference type="Gene3D" id="3.40.50.300">
    <property type="entry name" value="P-loop containing nucleotide triphosphate hydrolases"/>
    <property type="match status" value="2"/>
</dbReference>
<dbReference type="PROSITE" id="PS00211">
    <property type="entry name" value="ABC_TRANSPORTER_1"/>
    <property type="match status" value="2"/>
</dbReference>
<dbReference type="InterPro" id="IPR003593">
    <property type="entry name" value="AAA+_ATPase"/>
</dbReference>
<dbReference type="SUPFAM" id="SSF52540">
    <property type="entry name" value="P-loop containing nucleoside triphosphate hydrolases"/>
    <property type="match status" value="2"/>
</dbReference>
<dbReference type="AlphaFoldDB" id="A0A9X2E0C5"/>
<dbReference type="SMART" id="SM00382">
    <property type="entry name" value="AAA"/>
    <property type="match status" value="2"/>
</dbReference>
<dbReference type="InterPro" id="IPR050095">
    <property type="entry name" value="ECF_ABC_transporter_ATP-bd"/>
</dbReference>
<dbReference type="GO" id="GO:0005524">
    <property type="term" value="F:ATP binding"/>
    <property type="evidence" value="ECO:0007669"/>
    <property type="project" value="UniProtKB-KW"/>
</dbReference>
<dbReference type="GO" id="GO:0043190">
    <property type="term" value="C:ATP-binding cassette (ABC) transporter complex"/>
    <property type="evidence" value="ECO:0007669"/>
    <property type="project" value="TreeGrafter"/>
</dbReference>
<dbReference type="GO" id="GO:0016887">
    <property type="term" value="F:ATP hydrolysis activity"/>
    <property type="evidence" value="ECO:0007669"/>
    <property type="project" value="InterPro"/>
</dbReference>
<evidence type="ECO:0000256" key="3">
    <source>
        <dbReference type="ARBA" id="ARBA00022741"/>
    </source>
</evidence>
<reference evidence="6" key="1">
    <citation type="submission" date="2022-06" db="EMBL/GenBank/DDBJ databases">
        <title>Whole genome shotgun sequencing (WGS) of Rathayibacter sp. ZW T2_19, isolated from stored onions (Allium cepa).</title>
        <authorList>
            <person name="Stoll D.A."/>
            <person name="Huch M."/>
        </authorList>
    </citation>
    <scope>NUCLEOTIDE SEQUENCE</scope>
    <source>
        <strain evidence="6">ZW T2_19</strain>
    </source>
</reference>
<keyword evidence="7" id="KW-1185">Reference proteome</keyword>
<sequence length="484" mass="50242">MSGAAVSARGWSWRHAGRSRSAVSGLDLGIGPGERVLLLGPSGAGKSTLLHALAGVLGGEEDGASTGELTVDGESPLRRRGVAGLVLQDPDTQAVLARVGDDVGFACENLGVPAAEIPGRVRQALEDVGLEVPLDRSTSALSGGQKQRLALAGVLAMRPRLLLLDEPTANLDPGGVREVRDAVERTTARSGATLVIVEHRVDVWIDLVDRVVVLGADGAVIADGAPATVLVDAREVLASAGVWLPGDVPARRTGPEGSAPAALRTSALALARPVFGVRRPPLIASGLDLEIAEGRVTAVLGPNGAGKSTLALTLAGLLPPADGEVVASDAVRAGASPHPHRWRSAELADRVAMVFQEPEHQFLTARVRQELHLGTRNGSERARADAMLDRLGLSALADANPFTLSGGEKRRLAVASALVRRPAVVVLDEPTFGQDRRTWDVVIDLLAELRAEGRAILAVTHDEHLVGALADAVVPLGAQEGVPR</sequence>
<dbReference type="InterPro" id="IPR017871">
    <property type="entry name" value="ABC_transporter-like_CS"/>
</dbReference>
<evidence type="ECO:0000256" key="2">
    <source>
        <dbReference type="ARBA" id="ARBA00022448"/>
    </source>
</evidence>
<proteinExistence type="inferred from homology"/>
<dbReference type="PROSITE" id="PS50893">
    <property type="entry name" value="ABC_TRANSPORTER_2"/>
    <property type="match status" value="2"/>
</dbReference>
<evidence type="ECO:0000313" key="6">
    <source>
        <dbReference type="EMBL" id="MCM6762181.1"/>
    </source>
</evidence>
<name>A0A9X2E0C5_9MICO</name>
<evidence type="ECO:0000256" key="1">
    <source>
        <dbReference type="ARBA" id="ARBA00005417"/>
    </source>
</evidence>
<dbReference type="InterPro" id="IPR003439">
    <property type="entry name" value="ABC_transporter-like_ATP-bd"/>
</dbReference>
<comment type="caution">
    <text evidence="6">The sequence shown here is derived from an EMBL/GenBank/DDBJ whole genome shotgun (WGS) entry which is preliminary data.</text>
</comment>
<evidence type="ECO:0000256" key="4">
    <source>
        <dbReference type="ARBA" id="ARBA00022840"/>
    </source>
</evidence>
<dbReference type="PANTHER" id="PTHR43553">
    <property type="entry name" value="HEAVY METAL TRANSPORTER"/>
    <property type="match status" value="1"/>
</dbReference>
<organism evidence="6 7">
    <name type="scientific">Rathayibacter rubneri</name>
    <dbReference type="NCBI Taxonomy" id="2950106"/>
    <lineage>
        <taxon>Bacteria</taxon>
        <taxon>Bacillati</taxon>
        <taxon>Actinomycetota</taxon>
        <taxon>Actinomycetes</taxon>
        <taxon>Micrococcales</taxon>
        <taxon>Microbacteriaceae</taxon>
        <taxon>Rathayibacter</taxon>
    </lineage>
</organism>
<evidence type="ECO:0000313" key="7">
    <source>
        <dbReference type="Proteomes" id="UP001155240"/>
    </source>
</evidence>
<dbReference type="RefSeq" id="WP_251944604.1">
    <property type="nucleotide sequence ID" value="NZ_JAMRYM010000020.1"/>
</dbReference>
<accession>A0A9X2E0C5</accession>
<keyword evidence="4 6" id="KW-0067">ATP-binding</keyword>
<feature type="domain" description="ABC transporter" evidence="5">
    <location>
        <begin position="263"/>
        <end position="482"/>
    </location>
</feature>
<dbReference type="EMBL" id="JAMRYM010000020">
    <property type="protein sequence ID" value="MCM6762181.1"/>
    <property type="molecule type" value="Genomic_DNA"/>
</dbReference>
<dbReference type="Pfam" id="PF00005">
    <property type="entry name" value="ABC_tran"/>
    <property type="match status" value="2"/>
</dbReference>
<feature type="domain" description="ABC transporter" evidence="5">
    <location>
        <begin position="6"/>
        <end position="242"/>
    </location>
</feature>
<evidence type="ECO:0000259" key="5">
    <source>
        <dbReference type="PROSITE" id="PS50893"/>
    </source>
</evidence>
<dbReference type="PANTHER" id="PTHR43553:SF24">
    <property type="entry name" value="ENERGY-COUPLING FACTOR TRANSPORTER ATP-BINDING PROTEIN ECFA1"/>
    <property type="match status" value="1"/>
</dbReference>
<gene>
    <name evidence="6" type="ORF">NB037_07090</name>
</gene>
<dbReference type="CDD" id="cd03225">
    <property type="entry name" value="ABC_cobalt_CbiO_domain1"/>
    <property type="match status" value="2"/>
</dbReference>
<keyword evidence="3" id="KW-0547">Nucleotide-binding</keyword>
<dbReference type="InterPro" id="IPR027417">
    <property type="entry name" value="P-loop_NTPase"/>
</dbReference>